<dbReference type="EMBL" id="CT025834">
    <property type="protein sequence ID" value="CAJ31146.1"/>
    <property type="molecule type" value="Genomic_DNA"/>
</dbReference>
<sequence>MRLTPSNSIGDNHDSDALWEVSVKIGLFGMLSCVVLLSFIGCDRNEECVGVADYFLVNQNDRKLLVEVTGPGALSEKRISAPGNMRTQIGSDAIFGVNPSPVRSFDSLSIYVMTDSGAELAYTQEPINDNLWSYEILDMNSTCGARNVTLTLTNSDLTMP</sequence>
<protein>
    <submittedName>
        <fullName evidence="1">Uncharacterized protein</fullName>
    </submittedName>
</protein>
<accession>Q3IBQ7</accession>
<organism evidence="1">
    <name type="scientific">uncultured sulfate-reducing bacterium</name>
    <dbReference type="NCBI Taxonomy" id="153939"/>
    <lineage>
        <taxon>Bacteria</taxon>
        <taxon>environmental samples</taxon>
    </lineage>
</organism>
<evidence type="ECO:0000313" key="1">
    <source>
        <dbReference type="EMBL" id="CAJ31146.1"/>
    </source>
</evidence>
<gene>
    <name evidence="1" type="ORF">42c90035</name>
</gene>
<proteinExistence type="predicted"/>
<dbReference type="AlphaFoldDB" id="Q3IBQ7"/>
<reference evidence="1" key="1">
    <citation type="journal article" date="2005" name="J. Bacteriol.">
        <title>Clustered genes related to sulfate respiration in uncultured prokaryotes support the theory of their concomitant horizontal transfer.</title>
        <authorList>
            <person name="Mussmann M."/>
            <person name="Richter M."/>
            <person name="Lombardot T."/>
            <person name="Meyerdierks A."/>
            <person name="Kuever J."/>
            <person name="Kube M."/>
            <person name="Glockner F.O."/>
            <person name="Amann R."/>
        </authorList>
    </citation>
    <scope>NUCLEOTIDE SEQUENCE</scope>
</reference>
<name>Q3IBQ7_9BACT</name>